<dbReference type="Proteomes" id="UP000076798">
    <property type="component" value="Unassembled WGS sequence"/>
</dbReference>
<evidence type="ECO:0000313" key="3">
    <source>
        <dbReference type="Proteomes" id="UP000076798"/>
    </source>
</evidence>
<proteinExistence type="predicted"/>
<feature type="region of interest" description="Disordered" evidence="1">
    <location>
        <begin position="1"/>
        <end position="46"/>
    </location>
</feature>
<name>A0A166AS55_9AGAM</name>
<accession>A0A166AS55</accession>
<protein>
    <submittedName>
        <fullName evidence="2">Uncharacterized protein</fullName>
    </submittedName>
</protein>
<evidence type="ECO:0000313" key="2">
    <source>
        <dbReference type="EMBL" id="KZT35620.1"/>
    </source>
</evidence>
<gene>
    <name evidence="2" type="ORF">SISSUDRAFT_151812</name>
</gene>
<feature type="compositionally biased region" description="Pro residues" evidence="1">
    <location>
        <begin position="99"/>
        <end position="111"/>
    </location>
</feature>
<organism evidence="2 3">
    <name type="scientific">Sistotremastrum suecicum HHB10207 ss-3</name>
    <dbReference type="NCBI Taxonomy" id="1314776"/>
    <lineage>
        <taxon>Eukaryota</taxon>
        <taxon>Fungi</taxon>
        <taxon>Dikarya</taxon>
        <taxon>Basidiomycota</taxon>
        <taxon>Agaricomycotina</taxon>
        <taxon>Agaricomycetes</taxon>
        <taxon>Sistotremastrales</taxon>
        <taxon>Sistotremastraceae</taxon>
        <taxon>Sistotremastrum</taxon>
    </lineage>
</organism>
<evidence type="ECO:0000256" key="1">
    <source>
        <dbReference type="SAM" id="MobiDB-lite"/>
    </source>
</evidence>
<reference evidence="2 3" key="1">
    <citation type="journal article" date="2016" name="Mol. Biol. Evol.">
        <title>Comparative Genomics of Early-Diverging Mushroom-Forming Fungi Provides Insights into the Origins of Lignocellulose Decay Capabilities.</title>
        <authorList>
            <person name="Nagy L.G."/>
            <person name="Riley R."/>
            <person name="Tritt A."/>
            <person name="Adam C."/>
            <person name="Daum C."/>
            <person name="Floudas D."/>
            <person name="Sun H."/>
            <person name="Yadav J.S."/>
            <person name="Pangilinan J."/>
            <person name="Larsson K.H."/>
            <person name="Matsuura K."/>
            <person name="Barry K."/>
            <person name="Labutti K."/>
            <person name="Kuo R."/>
            <person name="Ohm R.A."/>
            <person name="Bhattacharya S.S."/>
            <person name="Shirouzu T."/>
            <person name="Yoshinaga Y."/>
            <person name="Martin F.M."/>
            <person name="Grigoriev I.V."/>
            <person name="Hibbett D.S."/>
        </authorList>
    </citation>
    <scope>NUCLEOTIDE SEQUENCE [LARGE SCALE GENOMIC DNA]</scope>
    <source>
        <strain evidence="2 3">HHB10207 ss-3</strain>
    </source>
</reference>
<sequence length="251" mass="27531">MPTSSEALIKKRKGQETTKASAPSRTRSRTNGTGVPEPSYLAPRVFAPPLTRTRKALAQVKPVVHTTHVPSVVGLTVTETRPHEHVENHGPPQKRLKKSPPPTAPPTPPAPLHFSHTDEWDVLRTCDFEFTSCLDPGMKYIPGAACATDHCLYAPLRLAEAGPAEFMKTMMAEPARLETPRVAMGVTPSVMNAPIRKKRTGMEADLIGQDDFSPLGQKHKDSRYGARYAIPEVEDLSTINPFIPVFNLART</sequence>
<feature type="region of interest" description="Disordered" evidence="1">
    <location>
        <begin position="74"/>
        <end position="115"/>
    </location>
</feature>
<feature type="compositionally biased region" description="Polar residues" evidence="1">
    <location>
        <begin position="17"/>
        <end position="33"/>
    </location>
</feature>
<dbReference type="AlphaFoldDB" id="A0A166AS55"/>
<keyword evidence="3" id="KW-1185">Reference proteome</keyword>
<dbReference type="EMBL" id="KV428133">
    <property type="protein sequence ID" value="KZT35620.1"/>
    <property type="molecule type" value="Genomic_DNA"/>
</dbReference>